<evidence type="ECO:0000313" key="2">
    <source>
        <dbReference type="Proteomes" id="UP000623467"/>
    </source>
</evidence>
<dbReference type="EMBL" id="JACAZH010000051">
    <property type="protein sequence ID" value="KAF7333914.1"/>
    <property type="molecule type" value="Genomic_DNA"/>
</dbReference>
<dbReference type="Proteomes" id="UP000623467">
    <property type="component" value="Unassembled WGS sequence"/>
</dbReference>
<name>A0A8H6X471_9AGAR</name>
<comment type="caution">
    <text evidence="1">The sequence shown here is derived from an EMBL/GenBank/DDBJ whole genome shotgun (WGS) entry which is preliminary data.</text>
</comment>
<accession>A0A8H6X471</accession>
<sequence>MAEYLYRKQAGMESIDRRLCGPEKHLRQLGSDDTKAVVEFSERYSRFWGLKADGPVVEVEAVDTAVEAVDTAAAEEATAALVGVMDMATPGGED</sequence>
<organism evidence="1 2">
    <name type="scientific">Mycena sanguinolenta</name>
    <dbReference type="NCBI Taxonomy" id="230812"/>
    <lineage>
        <taxon>Eukaryota</taxon>
        <taxon>Fungi</taxon>
        <taxon>Dikarya</taxon>
        <taxon>Basidiomycota</taxon>
        <taxon>Agaricomycotina</taxon>
        <taxon>Agaricomycetes</taxon>
        <taxon>Agaricomycetidae</taxon>
        <taxon>Agaricales</taxon>
        <taxon>Marasmiineae</taxon>
        <taxon>Mycenaceae</taxon>
        <taxon>Mycena</taxon>
    </lineage>
</organism>
<keyword evidence="2" id="KW-1185">Reference proteome</keyword>
<protein>
    <submittedName>
        <fullName evidence="1">Uncharacterized protein</fullName>
    </submittedName>
</protein>
<gene>
    <name evidence="1" type="ORF">MSAN_02404200</name>
</gene>
<proteinExistence type="predicted"/>
<evidence type="ECO:0000313" key="1">
    <source>
        <dbReference type="EMBL" id="KAF7333914.1"/>
    </source>
</evidence>
<reference evidence="1" key="1">
    <citation type="submission" date="2020-05" db="EMBL/GenBank/DDBJ databases">
        <title>Mycena genomes resolve the evolution of fungal bioluminescence.</title>
        <authorList>
            <person name="Tsai I.J."/>
        </authorList>
    </citation>
    <scope>NUCLEOTIDE SEQUENCE</scope>
    <source>
        <strain evidence="1">160909Yilan</strain>
    </source>
</reference>
<dbReference type="AlphaFoldDB" id="A0A8H6X471"/>